<name>A0A517NP61_9BACT</name>
<feature type="transmembrane region" description="Helical" evidence="1">
    <location>
        <begin position="70"/>
        <end position="91"/>
    </location>
</feature>
<protein>
    <submittedName>
        <fullName evidence="2">4-amino-4-deoxy-L-arabinose-phosphoundecaprenol flippase subunit ArnE</fullName>
    </submittedName>
</protein>
<dbReference type="OrthoDB" id="281921at2"/>
<proteinExistence type="predicted"/>
<sequence length="117" mass="12392">MNTPVASILLFILASVFGAVGQFLYKSGTDPASGSLISYVMNARILGGVVCYIAVMILFVAAFKRGGELSVLYPIYASTFVWASLIGLLAYGTPISLVDVGGMVRLFAGMFLMGWGH</sequence>
<dbReference type="Proteomes" id="UP000319817">
    <property type="component" value="Chromosome"/>
</dbReference>
<evidence type="ECO:0000313" key="3">
    <source>
        <dbReference type="Proteomes" id="UP000319817"/>
    </source>
</evidence>
<keyword evidence="1" id="KW-0472">Membrane</keyword>
<dbReference type="EMBL" id="CP036526">
    <property type="protein sequence ID" value="QDT08908.1"/>
    <property type="molecule type" value="Genomic_DNA"/>
</dbReference>
<dbReference type="SUPFAM" id="SSF103481">
    <property type="entry name" value="Multidrug resistance efflux transporter EmrE"/>
    <property type="match status" value="1"/>
</dbReference>
<accession>A0A517NP61</accession>
<evidence type="ECO:0000256" key="1">
    <source>
        <dbReference type="SAM" id="Phobius"/>
    </source>
</evidence>
<organism evidence="2 3">
    <name type="scientific">Stieleria marina</name>
    <dbReference type="NCBI Taxonomy" id="1930275"/>
    <lineage>
        <taxon>Bacteria</taxon>
        <taxon>Pseudomonadati</taxon>
        <taxon>Planctomycetota</taxon>
        <taxon>Planctomycetia</taxon>
        <taxon>Pirellulales</taxon>
        <taxon>Pirellulaceae</taxon>
        <taxon>Stieleria</taxon>
    </lineage>
</organism>
<keyword evidence="1" id="KW-1133">Transmembrane helix</keyword>
<reference evidence="2 3" key="1">
    <citation type="submission" date="2019-02" db="EMBL/GenBank/DDBJ databases">
        <title>Deep-cultivation of Planctomycetes and their phenomic and genomic characterization uncovers novel biology.</title>
        <authorList>
            <person name="Wiegand S."/>
            <person name="Jogler M."/>
            <person name="Boedeker C."/>
            <person name="Pinto D."/>
            <person name="Vollmers J."/>
            <person name="Rivas-Marin E."/>
            <person name="Kohn T."/>
            <person name="Peeters S.H."/>
            <person name="Heuer A."/>
            <person name="Rast P."/>
            <person name="Oberbeckmann S."/>
            <person name="Bunk B."/>
            <person name="Jeske O."/>
            <person name="Meyerdierks A."/>
            <person name="Storesund J.E."/>
            <person name="Kallscheuer N."/>
            <person name="Luecker S."/>
            <person name="Lage O.M."/>
            <person name="Pohl T."/>
            <person name="Merkel B.J."/>
            <person name="Hornburger P."/>
            <person name="Mueller R.-W."/>
            <person name="Bruemmer F."/>
            <person name="Labrenz M."/>
            <person name="Spormann A.M."/>
            <person name="Op den Camp H."/>
            <person name="Overmann J."/>
            <person name="Amann R."/>
            <person name="Jetten M.S.M."/>
            <person name="Mascher T."/>
            <person name="Medema M.H."/>
            <person name="Devos D.P."/>
            <person name="Kaster A.-K."/>
            <person name="Ovreas L."/>
            <person name="Rohde M."/>
            <person name="Galperin M.Y."/>
            <person name="Jogler C."/>
        </authorList>
    </citation>
    <scope>NUCLEOTIDE SEQUENCE [LARGE SCALE GENOMIC DNA]</scope>
    <source>
        <strain evidence="2 3">K23_9</strain>
    </source>
</reference>
<gene>
    <name evidence="2" type="primary">arnE</name>
    <name evidence="2" type="ORF">K239x_08510</name>
</gene>
<evidence type="ECO:0000313" key="2">
    <source>
        <dbReference type="EMBL" id="QDT08908.1"/>
    </source>
</evidence>
<keyword evidence="3" id="KW-1185">Reference proteome</keyword>
<dbReference type="AlphaFoldDB" id="A0A517NP61"/>
<feature type="transmembrane region" description="Helical" evidence="1">
    <location>
        <begin position="42"/>
        <end position="63"/>
    </location>
</feature>
<dbReference type="InterPro" id="IPR037185">
    <property type="entry name" value="EmrE-like"/>
</dbReference>
<keyword evidence="1" id="KW-0812">Transmembrane</keyword>
<dbReference type="Gene3D" id="1.10.3730.20">
    <property type="match status" value="1"/>
</dbReference>
<dbReference type="RefSeq" id="WP_145416376.1">
    <property type="nucleotide sequence ID" value="NZ_CP036526.1"/>
</dbReference>